<feature type="chain" id="PRO_5020653366" description="CopC domain-containing protein" evidence="7">
    <location>
        <begin position="22"/>
        <end position="120"/>
    </location>
</feature>
<keyword evidence="4 7" id="KW-0732">Signal</keyword>
<evidence type="ECO:0000256" key="3">
    <source>
        <dbReference type="ARBA" id="ARBA00022723"/>
    </source>
</evidence>
<dbReference type="GO" id="GO:0005886">
    <property type="term" value="C:plasma membrane"/>
    <property type="evidence" value="ECO:0007669"/>
    <property type="project" value="TreeGrafter"/>
</dbReference>
<dbReference type="GO" id="GO:0042597">
    <property type="term" value="C:periplasmic space"/>
    <property type="evidence" value="ECO:0007669"/>
    <property type="project" value="UniProtKB-SubCell"/>
</dbReference>
<name>A0A4Q1HPQ5_9BURK</name>
<dbReference type="GO" id="GO:0046688">
    <property type="term" value="P:response to copper ion"/>
    <property type="evidence" value="ECO:0007669"/>
    <property type="project" value="InterPro"/>
</dbReference>
<accession>A0A4Q1HPQ5</accession>
<evidence type="ECO:0000313" key="9">
    <source>
        <dbReference type="EMBL" id="RXN91534.1"/>
    </source>
</evidence>
<dbReference type="InterPro" id="IPR032694">
    <property type="entry name" value="CopC/D"/>
</dbReference>
<dbReference type="AlphaFoldDB" id="A0A4Q1HPQ5"/>
<comment type="similarity">
    <text evidence="2">Belongs to the CopC family.</text>
</comment>
<reference evidence="9 10" key="1">
    <citation type="journal article" date="2017" name="Int. J. Syst. Evol. Microbiol.">
        <title>Achromobacter aloeverae sp. nov., isolated from the root of Aloe vera (L.) Burm.f.</title>
        <authorList>
            <person name="Kuncharoen N."/>
            <person name="Muramatsu Y."/>
            <person name="Shibata C."/>
            <person name="Kamakura Y."/>
            <person name="Nakagawa Y."/>
            <person name="Tanasupawat S."/>
        </authorList>
    </citation>
    <scope>NUCLEOTIDE SEQUENCE [LARGE SCALE GENOMIC DNA]</scope>
    <source>
        <strain evidence="9 10">AVA-1</strain>
    </source>
</reference>
<dbReference type="GO" id="GO:0005507">
    <property type="term" value="F:copper ion binding"/>
    <property type="evidence" value="ECO:0007669"/>
    <property type="project" value="InterPro"/>
</dbReference>
<dbReference type="Gene3D" id="2.60.40.1220">
    <property type="match status" value="1"/>
</dbReference>
<feature type="domain" description="CopC" evidence="8">
    <location>
        <begin position="22"/>
        <end position="118"/>
    </location>
</feature>
<dbReference type="PANTHER" id="PTHR34820:SF4">
    <property type="entry name" value="INNER MEMBRANE PROTEIN YEBZ"/>
    <property type="match status" value="1"/>
</dbReference>
<dbReference type="InterPro" id="IPR014756">
    <property type="entry name" value="Ig_E-set"/>
</dbReference>
<evidence type="ECO:0000313" key="10">
    <source>
        <dbReference type="Proteomes" id="UP000290849"/>
    </source>
</evidence>
<protein>
    <recommendedName>
        <fullName evidence="8">CopC domain-containing protein</fullName>
    </recommendedName>
</protein>
<comment type="subcellular location">
    <subcellularLocation>
        <location evidence="1">Periplasm</location>
    </subcellularLocation>
</comment>
<dbReference type="EMBL" id="PYAL01000002">
    <property type="protein sequence ID" value="RXN91534.1"/>
    <property type="molecule type" value="Genomic_DNA"/>
</dbReference>
<evidence type="ECO:0000256" key="1">
    <source>
        <dbReference type="ARBA" id="ARBA00004418"/>
    </source>
</evidence>
<proteinExistence type="inferred from homology"/>
<evidence type="ECO:0000256" key="5">
    <source>
        <dbReference type="ARBA" id="ARBA00022764"/>
    </source>
</evidence>
<keyword evidence="5" id="KW-0574">Periplasm</keyword>
<dbReference type="NCBIfam" id="NF033814">
    <property type="entry name" value="copper_CopC"/>
    <property type="match status" value="1"/>
</dbReference>
<keyword evidence="10" id="KW-1185">Reference proteome</keyword>
<evidence type="ECO:0000256" key="7">
    <source>
        <dbReference type="SAM" id="SignalP"/>
    </source>
</evidence>
<organism evidence="9 10">
    <name type="scientific">Achromobacter aloeverae</name>
    <dbReference type="NCBI Taxonomy" id="1750518"/>
    <lineage>
        <taxon>Bacteria</taxon>
        <taxon>Pseudomonadati</taxon>
        <taxon>Pseudomonadota</taxon>
        <taxon>Betaproteobacteria</taxon>
        <taxon>Burkholderiales</taxon>
        <taxon>Alcaligenaceae</taxon>
        <taxon>Achromobacter</taxon>
    </lineage>
</organism>
<comment type="caution">
    <text evidence="9">The sequence shown here is derived from an EMBL/GenBank/DDBJ whole genome shotgun (WGS) entry which is preliminary data.</text>
</comment>
<keyword evidence="3" id="KW-0479">Metal-binding</keyword>
<dbReference type="Pfam" id="PF04234">
    <property type="entry name" value="CopC"/>
    <property type="match status" value="1"/>
</dbReference>
<dbReference type="GO" id="GO:0006825">
    <property type="term" value="P:copper ion transport"/>
    <property type="evidence" value="ECO:0007669"/>
    <property type="project" value="InterPro"/>
</dbReference>
<dbReference type="InterPro" id="IPR007348">
    <property type="entry name" value="CopC_dom"/>
</dbReference>
<dbReference type="Proteomes" id="UP000290849">
    <property type="component" value="Unassembled WGS sequence"/>
</dbReference>
<evidence type="ECO:0000256" key="2">
    <source>
        <dbReference type="ARBA" id="ARBA00010509"/>
    </source>
</evidence>
<gene>
    <name evidence="9" type="ORF">C7R54_10400</name>
</gene>
<dbReference type="SUPFAM" id="SSF81296">
    <property type="entry name" value="E set domains"/>
    <property type="match status" value="1"/>
</dbReference>
<sequence>MSHKTAVLAALIAVLPQIAWAHAHLKQSSPAKDAVVQAAPTQVTASFTEGLEPAFSSLTLVDAAGKPAADAKAAPAPGDDKTLVLAIPKPLPAGAYTVKWQVLSKDGHKTQGDWSFTVKP</sequence>
<dbReference type="InterPro" id="IPR014755">
    <property type="entry name" value="Cu-Rt/internalin_Ig-like"/>
</dbReference>
<feature type="signal peptide" evidence="7">
    <location>
        <begin position="1"/>
        <end position="21"/>
    </location>
</feature>
<dbReference type="OrthoDB" id="9796814at2"/>
<dbReference type="InterPro" id="IPR047685">
    <property type="entry name" value="CopC-like"/>
</dbReference>
<evidence type="ECO:0000256" key="4">
    <source>
        <dbReference type="ARBA" id="ARBA00022729"/>
    </source>
</evidence>
<keyword evidence="6" id="KW-0186">Copper</keyword>
<dbReference type="PANTHER" id="PTHR34820">
    <property type="entry name" value="INNER MEMBRANE PROTEIN YEBZ"/>
    <property type="match status" value="1"/>
</dbReference>
<dbReference type="RefSeq" id="WP_129150141.1">
    <property type="nucleotide sequence ID" value="NZ_JBHSDO010000013.1"/>
</dbReference>
<evidence type="ECO:0000256" key="6">
    <source>
        <dbReference type="ARBA" id="ARBA00023008"/>
    </source>
</evidence>
<evidence type="ECO:0000259" key="8">
    <source>
        <dbReference type="Pfam" id="PF04234"/>
    </source>
</evidence>